<protein>
    <recommendedName>
        <fullName evidence="3">EF-hand domain-containing protein</fullName>
    </recommendedName>
</protein>
<dbReference type="Proteomes" id="UP000326799">
    <property type="component" value="Unassembled WGS sequence"/>
</dbReference>
<evidence type="ECO:0000256" key="2">
    <source>
        <dbReference type="SAM" id="Phobius"/>
    </source>
</evidence>
<proteinExistence type="predicted"/>
<accession>A0A5N6F813</accession>
<dbReference type="PROSITE" id="PS00018">
    <property type="entry name" value="EF_HAND_1"/>
    <property type="match status" value="1"/>
</dbReference>
<dbReference type="Pfam" id="PF13499">
    <property type="entry name" value="EF-hand_7"/>
    <property type="match status" value="1"/>
</dbReference>
<reference evidence="4 5" key="1">
    <citation type="submission" date="2019-04" db="EMBL/GenBank/DDBJ databases">
        <title>Fungal friends and foes A comparative genomics study of 23 Aspergillus species from section Flavi.</title>
        <authorList>
            <consortium name="DOE Joint Genome Institute"/>
            <person name="Kjaerbolling I."/>
            <person name="Vesth T.C."/>
            <person name="Frisvad J.C."/>
            <person name="Nybo J.L."/>
            <person name="Theobald S."/>
            <person name="Kildgaard S."/>
            <person name="Petersen T.I."/>
            <person name="Kuo A."/>
            <person name="Sato A."/>
            <person name="Lyhne E.K."/>
            <person name="Kogle M.E."/>
            <person name="Wiebenga A."/>
            <person name="Kun R.S."/>
            <person name="Lubbers R.J."/>
            <person name="Makela M.R."/>
            <person name="Barry K."/>
            <person name="Chovatia M."/>
            <person name="Clum A."/>
            <person name="Daum C."/>
            <person name="Haridas S."/>
            <person name="He G."/>
            <person name="LaButti K."/>
            <person name="Lipzen A."/>
            <person name="Mondo S."/>
            <person name="Pangilinan J."/>
            <person name="Riley R."/>
            <person name="Salamov A."/>
            <person name="Simmons B.A."/>
            <person name="Magnuson J.K."/>
            <person name="Henrissat B."/>
            <person name="Mortensen U.H."/>
            <person name="Larsen T.O."/>
            <person name="De vries R.P."/>
            <person name="Grigoriev I.V."/>
            <person name="Machida M."/>
            <person name="Baker S.E."/>
            <person name="Andersen M.R."/>
        </authorList>
    </citation>
    <scope>NUCLEOTIDE SEQUENCE [LARGE SCALE GENOMIC DNA]</scope>
    <source>
        <strain evidence="4 5">CBS 126849</strain>
    </source>
</reference>
<dbReference type="AlphaFoldDB" id="A0A5N6F813"/>
<evidence type="ECO:0000313" key="5">
    <source>
        <dbReference type="Proteomes" id="UP000326799"/>
    </source>
</evidence>
<keyword evidence="5" id="KW-1185">Reference proteome</keyword>
<keyword evidence="2" id="KW-1133">Transmembrane helix</keyword>
<dbReference type="GO" id="GO:0005509">
    <property type="term" value="F:calcium ion binding"/>
    <property type="evidence" value="ECO:0007669"/>
    <property type="project" value="InterPro"/>
</dbReference>
<dbReference type="InterPro" id="IPR018247">
    <property type="entry name" value="EF_Hand_1_Ca_BS"/>
</dbReference>
<dbReference type="InterPro" id="IPR011992">
    <property type="entry name" value="EF-hand-dom_pair"/>
</dbReference>
<sequence length="148" mass="17146">MPSLSGEVRALFTHNSVAIGPSLVILLWNRRSKEGSRFPLVVMDNDMLSVYPTYGGVQYTREETRKWKDLFTKINTGSNNHKNLDDNIIDVKEYIAFARSEGLALNDEEAEEWFKEMDKNHDGEVSFKEFINAFGEKFENKHEPKKKE</sequence>
<keyword evidence="2" id="KW-0812">Transmembrane</keyword>
<evidence type="ECO:0000313" key="4">
    <source>
        <dbReference type="EMBL" id="KAB8225976.1"/>
    </source>
</evidence>
<dbReference type="InterPro" id="IPR002048">
    <property type="entry name" value="EF_hand_dom"/>
</dbReference>
<dbReference type="EMBL" id="ML733392">
    <property type="protein sequence ID" value="KAB8225976.1"/>
    <property type="molecule type" value="Genomic_DNA"/>
</dbReference>
<evidence type="ECO:0000256" key="1">
    <source>
        <dbReference type="ARBA" id="ARBA00022837"/>
    </source>
</evidence>
<keyword evidence="1" id="KW-0106">Calcium</keyword>
<name>A0A5N6F813_9EURO</name>
<dbReference type="PROSITE" id="PS50222">
    <property type="entry name" value="EF_HAND_2"/>
    <property type="match status" value="1"/>
</dbReference>
<dbReference type="CDD" id="cd00051">
    <property type="entry name" value="EFh"/>
    <property type="match status" value="1"/>
</dbReference>
<dbReference type="Gene3D" id="1.10.238.10">
    <property type="entry name" value="EF-hand"/>
    <property type="match status" value="1"/>
</dbReference>
<gene>
    <name evidence="4" type="ORF">BDV33DRAFT_197794</name>
</gene>
<organism evidence="4 5">
    <name type="scientific">Aspergillus novoparasiticus</name>
    <dbReference type="NCBI Taxonomy" id="986946"/>
    <lineage>
        <taxon>Eukaryota</taxon>
        <taxon>Fungi</taxon>
        <taxon>Dikarya</taxon>
        <taxon>Ascomycota</taxon>
        <taxon>Pezizomycotina</taxon>
        <taxon>Eurotiomycetes</taxon>
        <taxon>Eurotiomycetidae</taxon>
        <taxon>Eurotiales</taxon>
        <taxon>Aspergillaceae</taxon>
        <taxon>Aspergillus</taxon>
        <taxon>Aspergillus subgen. Circumdati</taxon>
    </lineage>
</organism>
<feature type="transmembrane region" description="Helical" evidence="2">
    <location>
        <begin position="12"/>
        <end position="29"/>
    </location>
</feature>
<dbReference type="SMART" id="SM00054">
    <property type="entry name" value="EFh"/>
    <property type="match status" value="1"/>
</dbReference>
<dbReference type="SUPFAM" id="SSF47473">
    <property type="entry name" value="EF-hand"/>
    <property type="match status" value="1"/>
</dbReference>
<feature type="domain" description="EF-hand" evidence="3">
    <location>
        <begin position="105"/>
        <end position="140"/>
    </location>
</feature>
<evidence type="ECO:0000259" key="3">
    <source>
        <dbReference type="PROSITE" id="PS50222"/>
    </source>
</evidence>
<keyword evidence="2" id="KW-0472">Membrane</keyword>